<keyword evidence="3" id="KW-0479">Metal-binding</keyword>
<evidence type="ECO:0000256" key="3">
    <source>
        <dbReference type="ARBA" id="ARBA00023014"/>
    </source>
</evidence>
<gene>
    <name evidence="4" type="ORF">OCV65_06310</name>
</gene>
<dbReference type="Gene3D" id="3.40.50.11890">
    <property type="match status" value="1"/>
</dbReference>
<accession>A0ABT2S5G3</accession>
<dbReference type="EMBL" id="JAOQJV010000006">
    <property type="protein sequence ID" value="MCU6699840.1"/>
    <property type="molecule type" value="Genomic_DNA"/>
</dbReference>
<dbReference type="InterPro" id="IPR010327">
    <property type="entry name" value="FldB/FldC_alpha/beta"/>
</dbReference>
<comment type="cofactor">
    <cofactor evidence="1">
        <name>[4Fe-4S] cluster</name>
        <dbReference type="ChEBI" id="CHEBI:49883"/>
    </cofactor>
</comment>
<dbReference type="Gene3D" id="3.40.50.11900">
    <property type="match status" value="1"/>
</dbReference>
<proteinExistence type="inferred from homology"/>
<comment type="similarity">
    <text evidence="2">Belongs to the FldB/FldC dehydratase alpha/beta subunit family.</text>
</comment>
<evidence type="ECO:0000313" key="4">
    <source>
        <dbReference type="EMBL" id="MCU6699840.1"/>
    </source>
</evidence>
<keyword evidence="3" id="KW-0411">Iron-sulfur</keyword>
<evidence type="ECO:0000256" key="1">
    <source>
        <dbReference type="ARBA" id="ARBA00001966"/>
    </source>
</evidence>
<keyword evidence="3" id="KW-0408">Iron</keyword>
<dbReference type="Proteomes" id="UP001207605">
    <property type="component" value="Unassembled WGS sequence"/>
</dbReference>
<comment type="caution">
    <text evidence="4">The sequence shown here is derived from an EMBL/GenBank/DDBJ whole genome shotgun (WGS) entry which is preliminary data.</text>
</comment>
<reference evidence="4 5" key="1">
    <citation type="journal article" date="2021" name="ISME Commun">
        <title>Automated analysis of genomic sequences facilitates high-throughput and comprehensive description of bacteria.</title>
        <authorList>
            <person name="Hitch T.C.A."/>
        </authorList>
    </citation>
    <scope>NUCLEOTIDE SEQUENCE [LARGE SCALE GENOMIC DNA]</scope>
    <source>
        <strain evidence="4 5">Sanger_02</strain>
    </source>
</reference>
<dbReference type="Pfam" id="PF06050">
    <property type="entry name" value="HGD-D"/>
    <property type="match status" value="1"/>
</dbReference>
<dbReference type="PANTHER" id="PTHR30548:SF2">
    <property type="entry name" value="2-HYDROXYACYL-COA DEHYDRATASE,D-COMPONENT"/>
    <property type="match status" value="1"/>
</dbReference>
<protein>
    <submittedName>
        <fullName evidence="4">2-hydroxyacyl-CoA dehydratase family protein</fullName>
    </submittedName>
</protein>
<dbReference type="PANTHER" id="PTHR30548">
    <property type="entry name" value="2-HYDROXYGLUTARYL-COA DEHYDRATASE, D-COMPONENT-RELATED"/>
    <property type="match status" value="1"/>
</dbReference>
<sequence length="431" mass="48239">MDIIKNFGDKVGSEALTDPEKARRLLLTGYRLQEKRLRFFPDKELPSSGQYVARVVMRNIIQALAKPENAAMVSIFVPGELLTAAGLTPYSVEALSCFIAGTRCEQAFLRRTEEEGFPETMCSYHRVFLGAALTGLVPTPKCTIYTNLACDGNMMTFPYLKQKNELPGFYIDVPYEKNQASVKYVADQLRDMKKFLEDVSGRKISEEAVQQAVANSKKAAANYQRQLALRKDHDPVTSLTNELYAIFMCHLLSGSEASVKYTEMLLEDVRKAPKGEGLHVLWMHIMPFLQEPVKEVFNYSKKMHISACDFVADGFREMHAEDPYEAMAEKMVYCIYNGDVSQRIQMAERLAKETEADGGILFAHWGCKGTIGASSLIKTSLESVGLPTMILDGDGCNPANTSDGQVSTRLQAFVEMLEEGKEEKKHDTLRL</sequence>
<name>A0ABT2S5G3_9FIRM</name>
<organism evidence="4 5">
    <name type="scientific">Dorea ammoniilytica</name>
    <dbReference type="NCBI Taxonomy" id="2981788"/>
    <lineage>
        <taxon>Bacteria</taxon>
        <taxon>Bacillati</taxon>
        <taxon>Bacillota</taxon>
        <taxon>Clostridia</taxon>
        <taxon>Lachnospirales</taxon>
        <taxon>Lachnospiraceae</taxon>
        <taxon>Dorea</taxon>
    </lineage>
</organism>
<evidence type="ECO:0000256" key="2">
    <source>
        <dbReference type="ARBA" id="ARBA00005806"/>
    </source>
</evidence>
<evidence type="ECO:0000313" key="5">
    <source>
        <dbReference type="Proteomes" id="UP001207605"/>
    </source>
</evidence>
<keyword evidence="5" id="KW-1185">Reference proteome</keyword>
<dbReference type="RefSeq" id="WP_262581357.1">
    <property type="nucleotide sequence ID" value="NZ_JAOQJV010000006.1"/>
</dbReference>